<dbReference type="SMART" id="SM00529">
    <property type="entry name" value="HTH_DTXR"/>
    <property type="match status" value="1"/>
</dbReference>
<keyword evidence="3" id="KW-0238">DNA-binding</keyword>
<dbReference type="InterPro" id="IPR036421">
    <property type="entry name" value="Fe_dep_repressor_sf"/>
</dbReference>
<dbReference type="PANTHER" id="PTHR33238:SF7">
    <property type="entry name" value="IRON-DEPENDENT TRANSCRIPTIONAL REGULATOR"/>
    <property type="match status" value="1"/>
</dbReference>
<dbReference type="GO" id="GO:0046983">
    <property type="term" value="F:protein dimerization activity"/>
    <property type="evidence" value="ECO:0007669"/>
    <property type="project" value="InterPro"/>
</dbReference>
<evidence type="ECO:0000256" key="4">
    <source>
        <dbReference type="ARBA" id="ARBA00023163"/>
    </source>
</evidence>
<dbReference type="Pfam" id="PF02742">
    <property type="entry name" value="Fe_dep_repr_C"/>
    <property type="match status" value="1"/>
</dbReference>
<dbReference type="AlphaFoldDB" id="E6MG06"/>
<accession>E6MG06</accession>
<dbReference type="OrthoDB" id="9794394at2"/>
<dbReference type="PANTHER" id="PTHR33238">
    <property type="entry name" value="IRON (METAL) DEPENDENT REPRESSOR, DTXR FAMILY"/>
    <property type="match status" value="1"/>
</dbReference>
<dbReference type="EMBL" id="AEQN01000016">
    <property type="protein sequence ID" value="EFV01546.1"/>
    <property type="molecule type" value="Genomic_DNA"/>
</dbReference>
<sequence>MVYKPETSGRSSSSYTESVEDYIEEIYVNYRKGNEGVRITDLAEAMSVTKASATDAVKKMKERGLVKHERYGRIYITEEGLETAKRVYDRHVTITKFFEEALNVSPVVAENDACGIEHIISEETFGQMKKFMKDHPKKSEA</sequence>
<name>E6MG06_9FIRM</name>
<dbReference type="RefSeq" id="WP_006598363.1">
    <property type="nucleotide sequence ID" value="NZ_GL622359.1"/>
</dbReference>
<keyword evidence="2" id="KW-0805">Transcription regulation</keyword>
<evidence type="ECO:0000313" key="6">
    <source>
        <dbReference type="EMBL" id="EFV01546.1"/>
    </source>
</evidence>
<dbReference type="InterPro" id="IPR036388">
    <property type="entry name" value="WH-like_DNA-bd_sf"/>
</dbReference>
<dbReference type="InterPro" id="IPR022687">
    <property type="entry name" value="HTH_DTXR"/>
</dbReference>
<dbReference type="GO" id="GO:0003700">
    <property type="term" value="F:DNA-binding transcription factor activity"/>
    <property type="evidence" value="ECO:0007669"/>
    <property type="project" value="InterPro"/>
</dbReference>
<dbReference type="SUPFAM" id="SSF47979">
    <property type="entry name" value="Iron-dependent repressor protein, dimerization domain"/>
    <property type="match status" value="1"/>
</dbReference>
<evidence type="ECO:0000256" key="3">
    <source>
        <dbReference type="ARBA" id="ARBA00023125"/>
    </source>
</evidence>
<keyword evidence="7" id="KW-1185">Reference proteome</keyword>
<dbReference type="InterPro" id="IPR022689">
    <property type="entry name" value="Iron_dep_repressor"/>
</dbReference>
<dbReference type="InterPro" id="IPR036390">
    <property type="entry name" value="WH_DNA-bd_sf"/>
</dbReference>
<dbReference type="InterPro" id="IPR050536">
    <property type="entry name" value="DtxR_MntR_Metal-Reg"/>
</dbReference>
<gene>
    <name evidence="6" type="ORF">HMP0721_0939</name>
</gene>
<evidence type="ECO:0000256" key="2">
    <source>
        <dbReference type="ARBA" id="ARBA00023015"/>
    </source>
</evidence>
<evidence type="ECO:0000313" key="7">
    <source>
        <dbReference type="Proteomes" id="UP000004754"/>
    </source>
</evidence>
<evidence type="ECO:0000256" key="1">
    <source>
        <dbReference type="ARBA" id="ARBA00007871"/>
    </source>
</evidence>
<dbReference type="GO" id="GO:0046914">
    <property type="term" value="F:transition metal ion binding"/>
    <property type="evidence" value="ECO:0007669"/>
    <property type="project" value="InterPro"/>
</dbReference>
<dbReference type="PROSITE" id="PS50944">
    <property type="entry name" value="HTH_DTXR"/>
    <property type="match status" value="1"/>
</dbReference>
<protein>
    <submittedName>
        <fullName evidence="6">Iron dependent repressor DNA binding domain protein</fullName>
    </submittedName>
</protein>
<feature type="domain" description="HTH dtxR-type" evidence="5">
    <location>
        <begin position="15"/>
        <end position="77"/>
    </location>
</feature>
<keyword evidence="4" id="KW-0804">Transcription</keyword>
<dbReference type="Gene3D" id="1.10.60.10">
    <property type="entry name" value="Iron dependent repressor, metal binding and dimerisation domain"/>
    <property type="match status" value="1"/>
</dbReference>
<dbReference type="HOGENOM" id="CLU_069532_3_0_9"/>
<dbReference type="SUPFAM" id="SSF46785">
    <property type="entry name" value="Winged helix' DNA-binding domain"/>
    <property type="match status" value="1"/>
</dbReference>
<dbReference type="Pfam" id="PF01325">
    <property type="entry name" value="Fe_dep_repress"/>
    <property type="match status" value="1"/>
</dbReference>
<dbReference type="eggNOG" id="COG1321">
    <property type="taxonomic scope" value="Bacteria"/>
</dbReference>
<dbReference type="InterPro" id="IPR001367">
    <property type="entry name" value="Fe_dep_repressor"/>
</dbReference>
<proteinExistence type="inferred from homology"/>
<dbReference type="GO" id="GO:0003677">
    <property type="term" value="F:DNA binding"/>
    <property type="evidence" value="ECO:0007669"/>
    <property type="project" value="UniProtKB-KW"/>
</dbReference>
<reference evidence="6 7" key="1">
    <citation type="submission" date="2010-12" db="EMBL/GenBank/DDBJ databases">
        <authorList>
            <person name="Muzny D."/>
            <person name="Qin X."/>
            <person name="Deng J."/>
            <person name="Jiang H."/>
            <person name="Liu Y."/>
            <person name="Qu J."/>
            <person name="Song X.-Z."/>
            <person name="Zhang L."/>
            <person name="Thornton R."/>
            <person name="Coyle M."/>
            <person name="Francisco L."/>
            <person name="Jackson L."/>
            <person name="Javaid M."/>
            <person name="Korchina V."/>
            <person name="Kovar C."/>
            <person name="Mata R."/>
            <person name="Mathew T."/>
            <person name="Ngo R."/>
            <person name="Nguyen L."/>
            <person name="Nguyen N."/>
            <person name="Okwuonu G."/>
            <person name="Ongeri F."/>
            <person name="Pham C."/>
            <person name="Simmons D."/>
            <person name="Wilczek-Boney K."/>
            <person name="Hale W."/>
            <person name="Jakkamsetti A."/>
            <person name="Pham P."/>
            <person name="Ruth R."/>
            <person name="San Lucas F."/>
            <person name="Warren J."/>
            <person name="Zhang J."/>
            <person name="Zhao Z."/>
            <person name="Zhou C."/>
            <person name="Zhu D."/>
            <person name="Lee S."/>
            <person name="Bess C."/>
            <person name="Blankenburg K."/>
            <person name="Forbes L."/>
            <person name="Fu Q."/>
            <person name="Gubbala S."/>
            <person name="Hirani K."/>
            <person name="Jayaseelan J.C."/>
            <person name="Lara F."/>
            <person name="Munidasa M."/>
            <person name="Palculict T."/>
            <person name="Patil S."/>
            <person name="Pu L.-L."/>
            <person name="Saada N."/>
            <person name="Tang L."/>
            <person name="Weissenberger G."/>
            <person name="Zhu Y."/>
            <person name="Hemphill L."/>
            <person name="Shang Y."/>
            <person name="Youmans B."/>
            <person name="Ayvaz T."/>
            <person name="Ross M."/>
            <person name="Santibanez J."/>
            <person name="Aqrawi P."/>
            <person name="Gross S."/>
            <person name="Joshi V."/>
            <person name="Fowler G."/>
            <person name="Nazareth L."/>
            <person name="Reid J."/>
            <person name="Worley K."/>
            <person name="Petrosino J."/>
            <person name="Highlander S."/>
            <person name="Gibbs R."/>
        </authorList>
    </citation>
    <scope>NUCLEOTIDE SEQUENCE [LARGE SCALE GENOMIC DNA]</scope>
    <source>
        <strain evidence="6 7">ATCC 23263</strain>
    </source>
</reference>
<comment type="caution">
    <text evidence="6">The sequence shown here is derived from an EMBL/GenBank/DDBJ whole genome shotgun (WGS) entry which is preliminary data.</text>
</comment>
<dbReference type="STRING" id="887929.HMP0721_0939"/>
<evidence type="ECO:0000259" key="5">
    <source>
        <dbReference type="PROSITE" id="PS50944"/>
    </source>
</evidence>
<dbReference type="Proteomes" id="UP000004754">
    <property type="component" value="Unassembled WGS sequence"/>
</dbReference>
<comment type="similarity">
    <text evidence="1">Belongs to the DtxR/MntR family.</text>
</comment>
<organism evidence="6 7">
    <name type="scientific">Pseudoramibacter alactolyticus ATCC 23263</name>
    <dbReference type="NCBI Taxonomy" id="887929"/>
    <lineage>
        <taxon>Bacteria</taxon>
        <taxon>Bacillati</taxon>
        <taxon>Bacillota</taxon>
        <taxon>Clostridia</taxon>
        <taxon>Eubacteriales</taxon>
        <taxon>Eubacteriaceae</taxon>
        <taxon>Pseudoramibacter</taxon>
    </lineage>
</organism>
<dbReference type="Gene3D" id="1.10.10.10">
    <property type="entry name" value="Winged helix-like DNA-binding domain superfamily/Winged helix DNA-binding domain"/>
    <property type="match status" value="1"/>
</dbReference>